<feature type="binding site" evidence="6">
    <location>
        <position position="115"/>
    </location>
    <ligand>
        <name>S-adenosyl-L-methionine</name>
        <dbReference type="ChEBI" id="CHEBI:59789"/>
    </ligand>
</feature>
<comment type="catalytic activity">
    <reaction evidence="6">
        <text>cytidine(1402) in 16S rRNA + S-adenosyl-L-methionine = N(4)-methylcytidine(1402) in 16S rRNA + S-adenosyl-L-homocysteine + H(+)</text>
        <dbReference type="Rhea" id="RHEA:42928"/>
        <dbReference type="Rhea" id="RHEA-COMP:10286"/>
        <dbReference type="Rhea" id="RHEA-COMP:10287"/>
        <dbReference type="ChEBI" id="CHEBI:15378"/>
        <dbReference type="ChEBI" id="CHEBI:57856"/>
        <dbReference type="ChEBI" id="CHEBI:59789"/>
        <dbReference type="ChEBI" id="CHEBI:74506"/>
        <dbReference type="ChEBI" id="CHEBI:82748"/>
        <dbReference type="EC" id="2.1.1.199"/>
    </reaction>
</comment>
<dbReference type="EMBL" id="REFR01000009">
    <property type="protein sequence ID" value="RMB12024.1"/>
    <property type="molecule type" value="Genomic_DNA"/>
</dbReference>
<evidence type="ECO:0000256" key="4">
    <source>
        <dbReference type="ARBA" id="ARBA00022679"/>
    </source>
</evidence>
<dbReference type="PANTHER" id="PTHR11265:SF0">
    <property type="entry name" value="12S RRNA N4-METHYLCYTIDINE METHYLTRANSFERASE"/>
    <property type="match status" value="1"/>
</dbReference>
<keyword evidence="3 6" id="KW-0489">Methyltransferase</keyword>
<evidence type="ECO:0000256" key="2">
    <source>
        <dbReference type="ARBA" id="ARBA00022552"/>
    </source>
</evidence>
<dbReference type="HAMAP" id="MF_01007">
    <property type="entry name" value="16SrRNA_methyltr_H"/>
    <property type="match status" value="1"/>
</dbReference>
<dbReference type="PIRSF" id="PIRSF004486">
    <property type="entry name" value="MraW"/>
    <property type="match status" value="1"/>
</dbReference>
<accession>A0A3M0CR35</accession>
<sequence>MMAGADTCRPAVTTAVSSGHIPVLAAEIVDALAPRAGDIIVDATFGAGGYSRALLAAADCHVVALDRDPDAASRAARFASDVAPARFTFLPGCFGDLDTLLPAGGFDRVDGIVFDVGVSSFQLDEAERGFSFQSDGPLDMRMSRVGESAADIVNAYSEAELVALFREYGEEPKARRIAAAIVAERDGTPFSRTHQLADLVVRTVGQPRPRKGRKTVHPATRVFQALRILVNDELGELRRGLLAAEARLKTGGRLVVVSFHSLEDRIVKTFLAERAGRVPAGSRHRPPSLEAARPPSFDLKRKSAVKPTAAEVDANPRARSARLRAAVRTPAPVWGAKDGEGWS</sequence>
<gene>
    <name evidence="6" type="primary">rsmH</name>
    <name evidence="8" type="ORF">BXY39_0513</name>
</gene>
<keyword evidence="5 6" id="KW-0949">S-adenosyl-L-methionine</keyword>
<comment type="function">
    <text evidence="6">Specifically methylates the N4 position of cytidine in position 1402 (C1402) of 16S rRNA.</text>
</comment>
<dbReference type="InParanoid" id="A0A3M0CR35"/>
<feature type="binding site" evidence="6">
    <location>
        <begin position="48"/>
        <end position="50"/>
    </location>
    <ligand>
        <name>S-adenosyl-L-methionine</name>
        <dbReference type="ChEBI" id="CHEBI:59789"/>
    </ligand>
</feature>
<dbReference type="AlphaFoldDB" id="A0A3M0CR35"/>
<dbReference type="InterPro" id="IPR029063">
    <property type="entry name" value="SAM-dependent_MTases_sf"/>
</dbReference>
<dbReference type="SUPFAM" id="SSF53335">
    <property type="entry name" value="S-adenosyl-L-methionine-dependent methyltransferases"/>
    <property type="match status" value="1"/>
</dbReference>
<proteinExistence type="inferred from homology"/>
<evidence type="ECO:0000256" key="7">
    <source>
        <dbReference type="SAM" id="MobiDB-lite"/>
    </source>
</evidence>
<dbReference type="Proteomes" id="UP000271227">
    <property type="component" value="Unassembled WGS sequence"/>
</dbReference>
<organism evidence="8 9">
    <name type="scientific">Eilatimonas milleporae</name>
    <dbReference type="NCBI Taxonomy" id="911205"/>
    <lineage>
        <taxon>Bacteria</taxon>
        <taxon>Pseudomonadati</taxon>
        <taxon>Pseudomonadota</taxon>
        <taxon>Alphaproteobacteria</taxon>
        <taxon>Kordiimonadales</taxon>
        <taxon>Kordiimonadaceae</taxon>
        <taxon>Eilatimonas</taxon>
    </lineage>
</organism>
<comment type="similarity">
    <text evidence="1 6">Belongs to the methyltransferase superfamily. RsmH family.</text>
</comment>
<evidence type="ECO:0000256" key="5">
    <source>
        <dbReference type="ARBA" id="ARBA00022691"/>
    </source>
</evidence>
<reference evidence="8 9" key="1">
    <citation type="submission" date="2018-10" db="EMBL/GenBank/DDBJ databases">
        <title>Genomic Encyclopedia of Archaeal and Bacterial Type Strains, Phase II (KMG-II): from individual species to whole genera.</title>
        <authorList>
            <person name="Goeker M."/>
        </authorList>
    </citation>
    <scope>NUCLEOTIDE SEQUENCE [LARGE SCALE GENOMIC DNA]</scope>
    <source>
        <strain evidence="8 9">DSM 25217</strain>
    </source>
</reference>
<dbReference type="InterPro" id="IPR002903">
    <property type="entry name" value="RsmH"/>
</dbReference>
<comment type="subcellular location">
    <subcellularLocation>
        <location evidence="6">Cytoplasm</location>
    </subcellularLocation>
</comment>
<evidence type="ECO:0000256" key="3">
    <source>
        <dbReference type="ARBA" id="ARBA00022603"/>
    </source>
</evidence>
<dbReference type="EC" id="2.1.1.199" evidence="6"/>
<dbReference type="NCBIfam" id="TIGR00006">
    <property type="entry name" value="16S rRNA (cytosine(1402)-N(4))-methyltransferase RsmH"/>
    <property type="match status" value="1"/>
</dbReference>
<dbReference type="CDD" id="cd02440">
    <property type="entry name" value="AdoMet_MTases"/>
    <property type="match status" value="1"/>
</dbReference>
<dbReference type="GO" id="GO:0070475">
    <property type="term" value="P:rRNA base methylation"/>
    <property type="evidence" value="ECO:0007669"/>
    <property type="project" value="UniProtKB-UniRule"/>
</dbReference>
<name>A0A3M0CR35_9PROT</name>
<dbReference type="SUPFAM" id="SSF81799">
    <property type="entry name" value="Putative methyltransferase TM0872, insert domain"/>
    <property type="match status" value="1"/>
</dbReference>
<evidence type="ECO:0000313" key="8">
    <source>
        <dbReference type="EMBL" id="RMB12024.1"/>
    </source>
</evidence>
<keyword evidence="4 6" id="KW-0808">Transferase</keyword>
<dbReference type="FunCoup" id="A0A3M0CR35">
    <property type="interactions" value="580"/>
</dbReference>
<dbReference type="InterPro" id="IPR023397">
    <property type="entry name" value="SAM-dep_MeTrfase_MraW_recog"/>
</dbReference>
<keyword evidence="9" id="KW-1185">Reference proteome</keyword>
<feature type="binding site" evidence="6">
    <location>
        <position position="94"/>
    </location>
    <ligand>
        <name>S-adenosyl-L-methionine</name>
        <dbReference type="ChEBI" id="CHEBI:59789"/>
    </ligand>
</feature>
<comment type="caution">
    <text evidence="8">The sequence shown here is derived from an EMBL/GenBank/DDBJ whole genome shotgun (WGS) entry which is preliminary data.</text>
</comment>
<keyword evidence="2 6" id="KW-0698">rRNA processing</keyword>
<dbReference type="PANTHER" id="PTHR11265">
    <property type="entry name" value="S-ADENOSYL-METHYLTRANSFERASE MRAW"/>
    <property type="match status" value="1"/>
</dbReference>
<dbReference type="Pfam" id="PF01795">
    <property type="entry name" value="Methyltransf_5"/>
    <property type="match status" value="1"/>
</dbReference>
<feature type="region of interest" description="Disordered" evidence="7">
    <location>
        <begin position="278"/>
        <end position="317"/>
    </location>
</feature>
<protein>
    <recommendedName>
        <fullName evidence="6">Ribosomal RNA small subunit methyltransferase H</fullName>
        <ecNumber evidence="6">2.1.1.199</ecNumber>
    </recommendedName>
    <alternativeName>
        <fullName evidence="6">16S rRNA m(4)C1402 methyltransferase</fullName>
    </alternativeName>
    <alternativeName>
        <fullName evidence="6">rRNA (cytosine-N(4)-)-methyltransferase RsmH</fullName>
    </alternativeName>
</protein>
<evidence type="ECO:0000256" key="1">
    <source>
        <dbReference type="ARBA" id="ARBA00010396"/>
    </source>
</evidence>
<dbReference type="GO" id="GO:0005737">
    <property type="term" value="C:cytoplasm"/>
    <property type="evidence" value="ECO:0007669"/>
    <property type="project" value="UniProtKB-SubCell"/>
</dbReference>
<evidence type="ECO:0000256" key="6">
    <source>
        <dbReference type="HAMAP-Rule" id="MF_01007"/>
    </source>
</evidence>
<dbReference type="Gene3D" id="3.40.50.150">
    <property type="entry name" value="Vaccinia Virus protein VP39"/>
    <property type="match status" value="1"/>
</dbReference>
<dbReference type="Gene3D" id="1.10.150.170">
    <property type="entry name" value="Putative methyltransferase TM0872, insert domain"/>
    <property type="match status" value="1"/>
</dbReference>
<keyword evidence="6" id="KW-0963">Cytoplasm</keyword>
<dbReference type="GO" id="GO:0071424">
    <property type="term" value="F:rRNA (cytosine-N4-)-methyltransferase activity"/>
    <property type="evidence" value="ECO:0007669"/>
    <property type="project" value="UniProtKB-UniRule"/>
</dbReference>
<feature type="binding site" evidence="6">
    <location>
        <position position="66"/>
    </location>
    <ligand>
        <name>S-adenosyl-L-methionine</name>
        <dbReference type="ChEBI" id="CHEBI:59789"/>
    </ligand>
</feature>
<feature type="binding site" evidence="6">
    <location>
        <position position="122"/>
    </location>
    <ligand>
        <name>S-adenosyl-L-methionine</name>
        <dbReference type="ChEBI" id="CHEBI:59789"/>
    </ligand>
</feature>
<evidence type="ECO:0000313" key="9">
    <source>
        <dbReference type="Proteomes" id="UP000271227"/>
    </source>
</evidence>